<keyword evidence="7" id="KW-0675">Receptor</keyword>
<dbReference type="EMBL" id="CAJVCH010548641">
    <property type="protein sequence ID" value="CAG7828740.1"/>
    <property type="molecule type" value="Genomic_DNA"/>
</dbReference>
<feature type="transmembrane region" description="Helical" evidence="9">
    <location>
        <begin position="317"/>
        <end position="335"/>
    </location>
</feature>
<dbReference type="AlphaFoldDB" id="A0A8J2LUB1"/>
<keyword evidence="6 9" id="KW-0472">Membrane</keyword>
<keyword evidence="4 9" id="KW-0812">Transmembrane</keyword>
<feature type="non-terminal residue" evidence="11">
    <location>
        <position position="1"/>
    </location>
</feature>
<evidence type="ECO:0000313" key="12">
    <source>
        <dbReference type="Proteomes" id="UP000708208"/>
    </source>
</evidence>
<proteinExistence type="inferred from homology"/>
<dbReference type="GO" id="GO:0015276">
    <property type="term" value="F:ligand-gated monoatomic ion channel activity"/>
    <property type="evidence" value="ECO:0007669"/>
    <property type="project" value="InterPro"/>
</dbReference>
<comment type="subcellular location">
    <subcellularLocation>
        <location evidence="1">Cell membrane</location>
        <topology evidence="1">Multi-pass membrane protein</topology>
    </subcellularLocation>
</comment>
<evidence type="ECO:0000313" key="11">
    <source>
        <dbReference type="EMBL" id="CAG7828740.1"/>
    </source>
</evidence>
<dbReference type="PANTHER" id="PTHR42643:SF24">
    <property type="entry name" value="IONOTROPIC RECEPTOR 60A"/>
    <property type="match status" value="1"/>
</dbReference>
<keyword evidence="8" id="KW-0325">Glycoprotein</keyword>
<evidence type="ECO:0000256" key="1">
    <source>
        <dbReference type="ARBA" id="ARBA00004651"/>
    </source>
</evidence>
<evidence type="ECO:0000256" key="3">
    <source>
        <dbReference type="ARBA" id="ARBA00022475"/>
    </source>
</evidence>
<sequence length="1174" mass="132820">SLISRNLTLIRSISVVDRSSETALSIPIALAFPREYKFYEEFNSIVGNLRDTGHYDKWFKELMDFDTTVGITWLKTVSDSLIYKKISQSSYAASDVKPFSFDNVAMTFFLLIGGLTFTPDIKIKASLEENYFPCTTTSMETFVAWDPNREPFMGTFYRAIQAASIAYNFTYSINLPAGGLNQFPNGTWPGAVGDILYNDKEIILGYAHTLERAEAVDFSSLFGIIQLIYFKPRPRVGIQLWALFYSYTQMVWILTLIVLLLLVIVIAIGLWLSQKKEIPRTGGKNRQSAFVLISHALWILHHVMFEQSQSISGNYKIKFVLVLSLFFCFIIGFGYKTNLISYLTFPSYQKLPSTFEELASEPKYKIGFGDLKGSGMVFLRTSTSGPIVTIAQRMTMEDNRLNCIINVVAETDFICMEFEHVGTSAVNRNLTLRRSISAVDKSSNEAFFIPIALSFPRSYKFYEEFNSILGILRDTGHYPKWVEELTDFEIVTGIEWLSTVRGSSLFQKLSELTHIEEGVKPFTFENVAVNFYLLFSGLLISCLHFLDLENTLLSLFASLHEGSTPYRNTLIGNASLSLPPLSPVNQIKLIQTTQLARVADSVKTTNHYLNYEVPIIFLDLVSFPDEASSDFLLHIGHNNAPYIFIGSHTKLLGLFEHRMVQKLKWKVGVVSELESNENVNKFVWDSNGKTSIKEVGFDIPSNFGLKSQLNAQSFATTIIPVEPFVLPRSGKEPLQGLCINAMRTASKFYNFSMTVNIPPGGLNQLPNGSWPGVVGDVVHNQKDIVLCYGQSYERNQILEFTTLFGFIEVSFVRANPNKVGVKMTALLQLFQIKVWLMLGTVVSLLVPLFYFALLNQSKDRGYTAVITVYSLLLEQNVSLKMNPFTKFVMVLALFLSLIIGTCYRSNLTSYLTLPHYEKVPDTFQDLAAMEDYNISYLSVKGAGLLFLRNSKLATFVSISERMKVTLDKFKCLLDVVTVPKTVCVGWYHVSTGVIARNLTYNQKFPLFSKSQDSALVIPVAAAFPRNYKFYQEFNEIVGRLRDTGHYRKWGDDLVDMQMTKGVRWLGAHKDSDLSVRLASLSEVETAVKPFRFDNVALGFFLLFVGVVMSAVLFFRETFLHLCTQSGWAQNRIVGSPTSDLGQEFALLVRKVQYCLMWKQDYMQNVQTQTWNQGI</sequence>
<dbReference type="InterPro" id="IPR001320">
    <property type="entry name" value="Iontro_rcpt_C"/>
</dbReference>
<evidence type="ECO:0000256" key="5">
    <source>
        <dbReference type="ARBA" id="ARBA00022989"/>
    </source>
</evidence>
<evidence type="ECO:0000259" key="10">
    <source>
        <dbReference type="Pfam" id="PF00060"/>
    </source>
</evidence>
<comment type="similarity">
    <text evidence="2">Belongs to the glutamate-gated ion channel (TC 1.A.10.1) family.</text>
</comment>
<evidence type="ECO:0000256" key="4">
    <source>
        <dbReference type="ARBA" id="ARBA00022692"/>
    </source>
</evidence>
<protein>
    <recommendedName>
        <fullName evidence="10">Ionotropic glutamate receptor C-terminal domain-containing protein</fullName>
    </recommendedName>
</protein>
<feature type="transmembrane region" description="Helical" evidence="9">
    <location>
        <begin position="884"/>
        <end position="903"/>
    </location>
</feature>
<evidence type="ECO:0000256" key="7">
    <source>
        <dbReference type="ARBA" id="ARBA00023170"/>
    </source>
</evidence>
<evidence type="ECO:0000256" key="9">
    <source>
        <dbReference type="SAM" id="Phobius"/>
    </source>
</evidence>
<gene>
    <name evidence="11" type="ORF">AFUS01_LOCUS38649</name>
</gene>
<reference evidence="11" key="1">
    <citation type="submission" date="2021-06" db="EMBL/GenBank/DDBJ databases">
        <authorList>
            <person name="Hodson N. C."/>
            <person name="Mongue J. A."/>
            <person name="Jaron S. K."/>
        </authorList>
    </citation>
    <scope>NUCLEOTIDE SEQUENCE</scope>
</reference>
<evidence type="ECO:0000256" key="2">
    <source>
        <dbReference type="ARBA" id="ARBA00008685"/>
    </source>
</evidence>
<dbReference type="PANTHER" id="PTHR42643">
    <property type="entry name" value="IONOTROPIC RECEPTOR 20A-RELATED"/>
    <property type="match status" value="1"/>
</dbReference>
<name>A0A8J2LUB1_9HEXA</name>
<accession>A0A8J2LUB1</accession>
<comment type="caution">
    <text evidence="11">The sequence shown here is derived from an EMBL/GenBank/DDBJ whole genome shotgun (WGS) entry which is preliminary data.</text>
</comment>
<keyword evidence="5 9" id="KW-1133">Transmembrane helix</keyword>
<feature type="transmembrane region" description="Helical" evidence="9">
    <location>
        <begin position="250"/>
        <end position="272"/>
    </location>
</feature>
<feature type="transmembrane region" description="Helical" evidence="9">
    <location>
        <begin position="1095"/>
        <end position="1114"/>
    </location>
</feature>
<dbReference type="GO" id="GO:0005886">
    <property type="term" value="C:plasma membrane"/>
    <property type="evidence" value="ECO:0007669"/>
    <property type="project" value="UniProtKB-SubCell"/>
</dbReference>
<keyword evidence="3" id="KW-1003">Cell membrane</keyword>
<organism evidence="11 12">
    <name type="scientific">Allacma fusca</name>
    <dbReference type="NCBI Taxonomy" id="39272"/>
    <lineage>
        <taxon>Eukaryota</taxon>
        <taxon>Metazoa</taxon>
        <taxon>Ecdysozoa</taxon>
        <taxon>Arthropoda</taxon>
        <taxon>Hexapoda</taxon>
        <taxon>Collembola</taxon>
        <taxon>Symphypleona</taxon>
        <taxon>Sminthuridae</taxon>
        <taxon>Allacma</taxon>
    </lineage>
</organism>
<keyword evidence="12" id="KW-1185">Reference proteome</keyword>
<feature type="domain" description="Ionotropic glutamate receptor C-terminal" evidence="10">
    <location>
        <begin position="250"/>
        <end position="537"/>
    </location>
</feature>
<feature type="transmembrane region" description="Helical" evidence="9">
    <location>
        <begin position="834"/>
        <end position="854"/>
    </location>
</feature>
<dbReference type="Pfam" id="PF00060">
    <property type="entry name" value="Lig_chan"/>
    <property type="match status" value="1"/>
</dbReference>
<dbReference type="OrthoDB" id="6373124at2759"/>
<dbReference type="GO" id="GO:0050906">
    <property type="term" value="P:detection of stimulus involved in sensory perception"/>
    <property type="evidence" value="ECO:0007669"/>
    <property type="project" value="UniProtKB-ARBA"/>
</dbReference>
<dbReference type="InterPro" id="IPR052192">
    <property type="entry name" value="Insect_Ionotropic_Sensory_Rcpt"/>
</dbReference>
<evidence type="ECO:0000256" key="8">
    <source>
        <dbReference type="ARBA" id="ARBA00023180"/>
    </source>
</evidence>
<evidence type="ECO:0000256" key="6">
    <source>
        <dbReference type="ARBA" id="ARBA00023136"/>
    </source>
</evidence>
<dbReference type="Proteomes" id="UP000708208">
    <property type="component" value="Unassembled WGS sequence"/>
</dbReference>